<dbReference type="EMBL" id="UYRV01021749">
    <property type="protein sequence ID" value="VDK70183.1"/>
    <property type="molecule type" value="Genomic_DNA"/>
</dbReference>
<feature type="non-terminal residue" evidence="2">
    <location>
        <position position="1"/>
    </location>
</feature>
<evidence type="ECO:0000256" key="1">
    <source>
        <dbReference type="ARBA" id="ARBA00004586"/>
    </source>
</evidence>
<comment type="subcellular location">
    <subcellularLocation>
        <location evidence="1">Endoplasmic reticulum membrane</location>
    </subcellularLocation>
</comment>
<protein>
    <recommendedName>
        <fullName evidence="4">SMP-LTD domain-containing protein</fullName>
    </recommendedName>
</protein>
<dbReference type="OrthoDB" id="26740at2759"/>
<dbReference type="AlphaFoldDB" id="A0A3P6SKE4"/>
<evidence type="ECO:0008006" key="4">
    <source>
        <dbReference type="Google" id="ProtNLM"/>
    </source>
</evidence>
<feature type="non-terminal residue" evidence="2">
    <location>
        <position position="149"/>
    </location>
</feature>
<keyword evidence="3" id="KW-1185">Reference proteome</keyword>
<dbReference type="GO" id="GO:0005789">
    <property type="term" value="C:endoplasmic reticulum membrane"/>
    <property type="evidence" value="ECO:0007669"/>
    <property type="project" value="UniProtKB-SubCell"/>
</dbReference>
<dbReference type="Proteomes" id="UP000271889">
    <property type="component" value="Unassembled WGS sequence"/>
</dbReference>
<gene>
    <name evidence="2" type="ORF">CGOC_LOCUS6591</name>
</gene>
<organism evidence="2 3">
    <name type="scientific">Cylicostephanus goldi</name>
    <name type="common">Nematode worm</name>
    <dbReference type="NCBI Taxonomy" id="71465"/>
    <lineage>
        <taxon>Eukaryota</taxon>
        <taxon>Metazoa</taxon>
        <taxon>Ecdysozoa</taxon>
        <taxon>Nematoda</taxon>
        <taxon>Chromadorea</taxon>
        <taxon>Rhabditida</taxon>
        <taxon>Rhabditina</taxon>
        <taxon>Rhabditomorpha</taxon>
        <taxon>Strongyloidea</taxon>
        <taxon>Strongylidae</taxon>
        <taxon>Cylicostephanus</taxon>
    </lineage>
</organism>
<evidence type="ECO:0000313" key="3">
    <source>
        <dbReference type="Proteomes" id="UP000271889"/>
    </source>
</evidence>
<accession>A0A3P6SKE4</accession>
<reference evidence="2 3" key="1">
    <citation type="submission" date="2018-11" db="EMBL/GenBank/DDBJ databases">
        <authorList>
            <consortium name="Pathogen Informatics"/>
        </authorList>
    </citation>
    <scope>NUCLEOTIDE SEQUENCE [LARGE SCALE GENOMIC DNA]</scope>
</reference>
<name>A0A3P6SKE4_CYLGO</name>
<dbReference type="PANTHER" id="PTHR13466">
    <property type="entry name" value="TEX2 PROTEIN-RELATED"/>
    <property type="match status" value="1"/>
</dbReference>
<dbReference type="PANTHER" id="PTHR13466:SF0">
    <property type="entry name" value="SMP-LTD DOMAIN-CONTAINING PROTEIN"/>
    <property type="match status" value="1"/>
</dbReference>
<dbReference type="GO" id="GO:0008289">
    <property type="term" value="F:lipid binding"/>
    <property type="evidence" value="ECO:0007669"/>
    <property type="project" value="TreeGrafter"/>
</dbReference>
<evidence type="ECO:0000313" key="2">
    <source>
        <dbReference type="EMBL" id="VDK70183.1"/>
    </source>
</evidence>
<sequence length="149" mass="16954">DSVFVAPPNKQHPKPEPTFEDAVYKRIHKQFLEQMLLIRGAAVSAPERGSTVSIDLGTMKWKPGVLEANSDLVEAVNSIGTRIFFDFCRDEFWARQVQQKIQNKLAQIHLPYFIEKLELASLTLGRTAPRIVGVYAPVLNEWGTWVDFE</sequence>
<proteinExistence type="predicted"/>